<dbReference type="Pfam" id="PF01425">
    <property type="entry name" value="Amidase"/>
    <property type="match status" value="1"/>
</dbReference>
<feature type="domain" description="Amidase" evidence="3">
    <location>
        <begin position="99"/>
        <end position="510"/>
    </location>
</feature>
<dbReference type="InterPro" id="IPR020556">
    <property type="entry name" value="Amidase_CS"/>
</dbReference>
<feature type="region of interest" description="Disordered" evidence="2">
    <location>
        <begin position="160"/>
        <end position="190"/>
    </location>
</feature>
<dbReference type="InterPro" id="IPR036928">
    <property type="entry name" value="AS_sf"/>
</dbReference>
<organism evidence="4 5">
    <name type="scientific">[Candida] arabinofermentans NRRL YB-2248</name>
    <dbReference type="NCBI Taxonomy" id="983967"/>
    <lineage>
        <taxon>Eukaryota</taxon>
        <taxon>Fungi</taxon>
        <taxon>Dikarya</taxon>
        <taxon>Ascomycota</taxon>
        <taxon>Saccharomycotina</taxon>
        <taxon>Pichiomycetes</taxon>
        <taxon>Pichiales</taxon>
        <taxon>Pichiaceae</taxon>
        <taxon>Ogataea</taxon>
        <taxon>Ogataea/Candida clade</taxon>
    </lineage>
</organism>
<dbReference type="PROSITE" id="PS00571">
    <property type="entry name" value="AMIDASES"/>
    <property type="match status" value="1"/>
</dbReference>
<gene>
    <name evidence="4" type="ORF">CANARDRAFT_8831</name>
</gene>
<evidence type="ECO:0000259" key="3">
    <source>
        <dbReference type="Pfam" id="PF01425"/>
    </source>
</evidence>
<dbReference type="SUPFAM" id="SSF75304">
    <property type="entry name" value="Amidase signature (AS) enzymes"/>
    <property type="match status" value="1"/>
</dbReference>
<feature type="compositionally biased region" description="Low complexity" evidence="2">
    <location>
        <begin position="162"/>
        <end position="171"/>
    </location>
</feature>
<proteinExistence type="inferred from homology"/>
<accession>A0A1E4SXE6</accession>
<comment type="similarity">
    <text evidence="1">Belongs to the amidase family.</text>
</comment>
<dbReference type="GO" id="GO:0003824">
    <property type="term" value="F:catalytic activity"/>
    <property type="evidence" value="ECO:0007669"/>
    <property type="project" value="InterPro"/>
</dbReference>
<evidence type="ECO:0000313" key="5">
    <source>
        <dbReference type="Proteomes" id="UP000094801"/>
    </source>
</evidence>
<evidence type="ECO:0000256" key="1">
    <source>
        <dbReference type="ARBA" id="ARBA00009199"/>
    </source>
</evidence>
<dbReference type="InterPro" id="IPR000120">
    <property type="entry name" value="Amidase"/>
</dbReference>
<dbReference type="Gene3D" id="3.90.1300.10">
    <property type="entry name" value="Amidase signature (AS) domain"/>
    <property type="match status" value="1"/>
</dbReference>
<dbReference type="PANTHER" id="PTHR11895">
    <property type="entry name" value="TRANSAMIDASE"/>
    <property type="match status" value="1"/>
</dbReference>
<dbReference type="InterPro" id="IPR023631">
    <property type="entry name" value="Amidase_dom"/>
</dbReference>
<dbReference type="STRING" id="983967.A0A1E4SXE6"/>
<keyword evidence="5" id="KW-1185">Reference proteome</keyword>
<evidence type="ECO:0000313" key="4">
    <source>
        <dbReference type="EMBL" id="ODV84153.1"/>
    </source>
</evidence>
<dbReference type="EMBL" id="KV453858">
    <property type="protein sequence ID" value="ODV84153.1"/>
    <property type="molecule type" value="Genomic_DNA"/>
</dbReference>
<name>A0A1E4SXE6_9ASCO</name>
<dbReference type="AlphaFoldDB" id="A0A1E4SXE6"/>
<dbReference type="PANTHER" id="PTHR11895:SF83">
    <property type="entry name" value="AMIDASE"/>
    <property type="match status" value="1"/>
</dbReference>
<sequence length="529" mass="57443">MSVVSLEIDANNTVTMDDLLAQPAKLGVKLRSQEVDDYYTLLCALDKSVKKIIEMDDYLQPTDLERFPRENIYLPKGEENAKGAWAYKVTIEDTKPELSKSRPLVGKTICFKDCVEVAGVPQILGTDAHGPWVPEADATVVTRVLEAGAKVVGLATCENQCSSTSSSTSSTGNVENPYGDGHSAGGSSSGSGYLVGSGEVDISIGADQGGSIRVPSAHCGLVGLKPTFGLVPYTGIGSLETNIDHAGPMTRTVLDNCMLLQVIAGKDGFDDRQNDAPSVDQVPDYYGITKNSSIKGMKIGVLKESLEVPAMTEPVKKKFLETVELLKALGAEVVEISIPYHEVAPEIWMVGQRIAGAVRKMGMQTGRKILKSSKYLDHSLPLTQDGFDKTPVNVKNGLINGLYLMEHYPGLYNKTINLQFKATQEYNSALDKVDVLITPTLPVVSPRHGDRKATPIQMLKNTIGLNANTGIFNITGHPAMTLPMGFLPSQEDPDMKFPVGLQIIAKHYDELKIYRVAYGFEQAYNWKDL</sequence>
<reference evidence="5" key="1">
    <citation type="submission" date="2016-04" db="EMBL/GenBank/DDBJ databases">
        <title>Comparative genomics of biotechnologically important yeasts.</title>
        <authorList>
            <consortium name="DOE Joint Genome Institute"/>
            <person name="Riley R."/>
            <person name="Haridas S."/>
            <person name="Wolfe K.H."/>
            <person name="Lopes M.R."/>
            <person name="Hittinger C.T."/>
            <person name="Goker M."/>
            <person name="Salamov A."/>
            <person name="Wisecaver J."/>
            <person name="Long T.M."/>
            <person name="Aerts A.L."/>
            <person name="Barry K."/>
            <person name="Choi C."/>
            <person name="Clum A."/>
            <person name="Coughlan A.Y."/>
            <person name="Deshpande S."/>
            <person name="Douglass A.P."/>
            <person name="Hanson S.J."/>
            <person name="Klenk H.-P."/>
            <person name="Labutti K."/>
            <person name="Lapidus A."/>
            <person name="Lindquist E."/>
            <person name="Lipzen A."/>
            <person name="Meier-Kolthoff J.P."/>
            <person name="Ohm R.A."/>
            <person name="Otillar R.P."/>
            <person name="Pangilinan J."/>
            <person name="Peng Y."/>
            <person name="Rokas A."/>
            <person name="Rosa C.A."/>
            <person name="Scheuner C."/>
            <person name="Sibirny A.A."/>
            <person name="Slot J.C."/>
            <person name="Stielow J.B."/>
            <person name="Sun H."/>
            <person name="Kurtzman C.P."/>
            <person name="Blackwell M."/>
            <person name="Grigoriev I.V."/>
            <person name="Jeffries T.W."/>
        </authorList>
    </citation>
    <scope>NUCLEOTIDE SEQUENCE [LARGE SCALE GENOMIC DNA]</scope>
    <source>
        <strain evidence="5">NRRL YB-2248</strain>
    </source>
</reference>
<dbReference type="Proteomes" id="UP000094801">
    <property type="component" value="Unassembled WGS sequence"/>
</dbReference>
<dbReference type="OrthoDB" id="1879366at2759"/>
<evidence type="ECO:0000256" key="2">
    <source>
        <dbReference type="SAM" id="MobiDB-lite"/>
    </source>
</evidence>
<protein>
    <recommendedName>
        <fullName evidence="3">Amidase domain-containing protein</fullName>
    </recommendedName>
</protein>